<evidence type="ECO:0000313" key="4">
    <source>
        <dbReference type="EMBL" id="ORX83248.1"/>
    </source>
</evidence>
<dbReference type="PIRSF" id="PIRSF000097">
    <property type="entry name" value="AKR"/>
    <property type="match status" value="1"/>
</dbReference>
<dbReference type="InterPro" id="IPR023210">
    <property type="entry name" value="NADP_OxRdtase_dom"/>
</dbReference>
<dbReference type="Pfam" id="PF00248">
    <property type="entry name" value="Aldo_ket_red"/>
    <property type="match status" value="1"/>
</dbReference>
<organism evidence="4 5">
    <name type="scientific">Basidiobolus meristosporus CBS 931.73</name>
    <dbReference type="NCBI Taxonomy" id="1314790"/>
    <lineage>
        <taxon>Eukaryota</taxon>
        <taxon>Fungi</taxon>
        <taxon>Fungi incertae sedis</taxon>
        <taxon>Zoopagomycota</taxon>
        <taxon>Entomophthoromycotina</taxon>
        <taxon>Basidiobolomycetes</taxon>
        <taxon>Basidiobolales</taxon>
        <taxon>Basidiobolaceae</taxon>
        <taxon>Basidiobolus</taxon>
    </lineage>
</organism>
<dbReference type="SUPFAM" id="SSF51430">
    <property type="entry name" value="NAD(P)-linked oxidoreductase"/>
    <property type="match status" value="1"/>
</dbReference>
<dbReference type="InParanoid" id="A0A1Y1XBY4"/>
<evidence type="ECO:0000256" key="1">
    <source>
        <dbReference type="PIRSR" id="PIRSR000097-2"/>
    </source>
</evidence>
<dbReference type="InterPro" id="IPR018170">
    <property type="entry name" value="Aldo/ket_reductase_CS"/>
</dbReference>
<dbReference type="AlphaFoldDB" id="A0A1Y1XBY4"/>
<dbReference type="STRING" id="1314790.A0A1Y1XBY4"/>
<accession>A0A1Y1XBY4</accession>
<dbReference type="Gene3D" id="3.20.20.100">
    <property type="entry name" value="NADP-dependent oxidoreductase domain"/>
    <property type="match status" value="2"/>
</dbReference>
<dbReference type="PANTHER" id="PTHR11732">
    <property type="entry name" value="ALDO/KETO REDUCTASE"/>
    <property type="match status" value="1"/>
</dbReference>
<dbReference type="PROSITE" id="PS00063">
    <property type="entry name" value="ALDOKETO_REDUCTASE_3"/>
    <property type="match status" value="1"/>
</dbReference>
<proteinExistence type="predicted"/>
<dbReference type="OrthoDB" id="416253at2759"/>
<protein>
    <submittedName>
        <fullName evidence="4">Aldo/keto reductase</fullName>
    </submittedName>
</protein>
<dbReference type="InterPro" id="IPR020471">
    <property type="entry name" value="AKR"/>
</dbReference>
<dbReference type="GO" id="GO:0016491">
    <property type="term" value="F:oxidoreductase activity"/>
    <property type="evidence" value="ECO:0007669"/>
    <property type="project" value="InterPro"/>
</dbReference>
<dbReference type="InterPro" id="IPR036812">
    <property type="entry name" value="NAD(P)_OxRdtase_dom_sf"/>
</dbReference>
<reference evidence="4 5" key="1">
    <citation type="submission" date="2016-07" db="EMBL/GenBank/DDBJ databases">
        <title>Pervasive Adenine N6-methylation of Active Genes in Fungi.</title>
        <authorList>
            <consortium name="DOE Joint Genome Institute"/>
            <person name="Mondo S.J."/>
            <person name="Dannebaum R.O."/>
            <person name="Kuo R.C."/>
            <person name="Labutti K."/>
            <person name="Haridas S."/>
            <person name="Kuo A."/>
            <person name="Salamov A."/>
            <person name="Ahrendt S.R."/>
            <person name="Lipzen A."/>
            <person name="Sullivan W."/>
            <person name="Andreopoulos W.B."/>
            <person name="Clum A."/>
            <person name="Lindquist E."/>
            <person name="Daum C."/>
            <person name="Ramamoorthy G.K."/>
            <person name="Gryganskyi A."/>
            <person name="Culley D."/>
            <person name="Magnuson J.K."/>
            <person name="James T.Y."/>
            <person name="O'Malley M.A."/>
            <person name="Stajich J.E."/>
            <person name="Spatafora J.W."/>
            <person name="Visel A."/>
            <person name="Grigoriev I.V."/>
        </authorList>
    </citation>
    <scope>NUCLEOTIDE SEQUENCE [LARGE SCALE GENOMIC DNA]</scope>
    <source>
        <strain evidence="4 5">CBS 931.73</strain>
    </source>
</reference>
<comment type="caution">
    <text evidence="4">The sequence shown here is derived from an EMBL/GenBank/DDBJ whole genome shotgun (WGS) entry which is preliminary data.</text>
</comment>
<dbReference type="Proteomes" id="UP000193498">
    <property type="component" value="Unassembled WGS sequence"/>
</dbReference>
<feature type="domain" description="NADP-dependent oxidoreductase" evidence="3">
    <location>
        <begin position="24"/>
        <end position="250"/>
    </location>
</feature>
<dbReference type="EMBL" id="MCFE01000646">
    <property type="protein sequence ID" value="ORX83248.1"/>
    <property type="molecule type" value="Genomic_DNA"/>
</dbReference>
<evidence type="ECO:0000313" key="5">
    <source>
        <dbReference type="Proteomes" id="UP000193498"/>
    </source>
</evidence>
<feature type="binding site" evidence="1">
    <location>
        <position position="95"/>
    </location>
    <ligand>
        <name>substrate</name>
    </ligand>
</feature>
<name>A0A1Y1XBY4_9FUNG</name>
<sequence length="273" mass="30946">MTIQNHTLGSNNGEQFPDLELGTYEAVLTALDVGYRHFDCACIGEAFAMTTVPRNKYYVTSKLWNNCYRPEDVGPALEATLAELKRNYLDLYLMHAGTQFWPQAFKSGNEEFPMDAQGRVISEDVSFVDTWKAMEKLILDNCKTVPAVNQVELHLYLLREKLLQFSKKHNNIITAYSPLGGPRSPGVTDEPLIREIAKRLHKSPAQVLLSWGVRRGTVVVPKSANPARIKANLELFELSKEDFEAINELSRKKIRYCFPEKLWSGVAACFEDD</sequence>
<evidence type="ECO:0000259" key="3">
    <source>
        <dbReference type="Pfam" id="PF00248"/>
    </source>
</evidence>
<dbReference type="PRINTS" id="PR00069">
    <property type="entry name" value="ALDKETRDTASE"/>
</dbReference>
<gene>
    <name evidence="4" type="ORF">K493DRAFT_326873</name>
</gene>
<evidence type="ECO:0000256" key="2">
    <source>
        <dbReference type="PIRSR" id="PIRSR000097-3"/>
    </source>
</evidence>
<keyword evidence="5" id="KW-1185">Reference proteome</keyword>
<feature type="site" description="Lowers pKa of active site Tyr" evidence="2">
    <location>
        <position position="62"/>
    </location>
</feature>